<evidence type="ECO:0008006" key="9">
    <source>
        <dbReference type="Google" id="ProtNLM"/>
    </source>
</evidence>
<proteinExistence type="inferred from homology"/>
<dbReference type="PANTHER" id="PTHR34856">
    <property type="entry name" value="PROTEIN NRFD"/>
    <property type="match status" value="1"/>
</dbReference>
<sequence>MLAKWIILGSIVLAVVLSSTPVMVADEVADMGAKVPDYVAVPHLAYNWMIVVYFFLGGLGAGAFLLSVAADFWKQELKPVAKIAAIIAPLAVGIGLLFLVADLGRPERFWRLFLTFNHTS</sequence>
<evidence type="ECO:0000256" key="2">
    <source>
        <dbReference type="ARBA" id="ARBA00008929"/>
    </source>
</evidence>
<keyword evidence="4 7" id="KW-0812">Transmembrane</keyword>
<organism evidence="8">
    <name type="scientific">marine sediment metagenome</name>
    <dbReference type="NCBI Taxonomy" id="412755"/>
    <lineage>
        <taxon>unclassified sequences</taxon>
        <taxon>metagenomes</taxon>
        <taxon>ecological metagenomes</taxon>
    </lineage>
</organism>
<keyword evidence="6 7" id="KW-0472">Membrane</keyword>
<reference evidence="8" key="1">
    <citation type="journal article" date="2015" name="Nature">
        <title>Complex archaea that bridge the gap between prokaryotes and eukaryotes.</title>
        <authorList>
            <person name="Spang A."/>
            <person name="Saw J.H."/>
            <person name="Jorgensen S.L."/>
            <person name="Zaremba-Niedzwiedzka K."/>
            <person name="Martijn J."/>
            <person name="Lind A.E."/>
            <person name="van Eijk R."/>
            <person name="Schleper C."/>
            <person name="Guy L."/>
            <person name="Ettema T.J."/>
        </authorList>
    </citation>
    <scope>NUCLEOTIDE SEQUENCE</scope>
</reference>
<evidence type="ECO:0000313" key="8">
    <source>
        <dbReference type="EMBL" id="KKK60962.1"/>
    </source>
</evidence>
<dbReference type="PANTHER" id="PTHR34856:SF2">
    <property type="entry name" value="PROTEIN NRFD"/>
    <property type="match status" value="1"/>
</dbReference>
<dbReference type="InterPro" id="IPR052049">
    <property type="entry name" value="Electron_transfer_protein"/>
</dbReference>
<evidence type="ECO:0000256" key="4">
    <source>
        <dbReference type="ARBA" id="ARBA00022692"/>
    </source>
</evidence>
<dbReference type="AlphaFoldDB" id="A0A0F8WVT8"/>
<dbReference type="InterPro" id="IPR005614">
    <property type="entry name" value="NrfD-like"/>
</dbReference>
<dbReference type="EMBL" id="LAZR01062710">
    <property type="protein sequence ID" value="KKK60962.1"/>
    <property type="molecule type" value="Genomic_DNA"/>
</dbReference>
<comment type="subcellular location">
    <subcellularLocation>
        <location evidence="1">Cell membrane</location>
        <topology evidence="1">Multi-pass membrane protein</topology>
    </subcellularLocation>
</comment>
<comment type="similarity">
    <text evidence="2">Belongs to the NrfD family.</text>
</comment>
<feature type="transmembrane region" description="Helical" evidence="7">
    <location>
        <begin position="48"/>
        <end position="68"/>
    </location>
</feature>
<evidence type="ECO:0000256" key="3">
    <source>
        <dbReference type="ARBA" id="ARBA00022475"/>
    </source>
</evidence>
<feature type="non-terminal residue" evidence="8">
    <location>
        <position position="120"/>
    </location>
</feature>
<dbReference type="Pfam" id="PF03916">
    <property type="entry name" value="NrfD"/>
    <property type="match status" value="1"/>
</dbReference>
<keyword evidence="5 7" id="KW-1133">Transmembrane helix</keyword>
<evidence type="ECO:0000256" key="1">
    <source>
        <dbReference type="ARBA" id="ARBA00004651"/>
    </source>
</evidence>
<evidence type="ECO:0000256" key="6">
    <source>
        <dbReference type="ARBA" id="ARBA00023136"/>
    </source>
</evidence>
<accession>A0A0F8WVT8</accession>
<comment type="caution">
    <text evidence="8">The sequence shown here is derived from an EMBL/GenBank/DDBJ whole genome shotgun (WGS) entry which is preliminary data.</text>
</comment>
<gene>
    <name evidence="8" type="ORF">LCGC14_3019110</name>
</gene>
<name>A0A0F8WVT8_9ZZZZ</name>
<dbReference type="Gene3D" id="1.20.1630.10">
    <property type="entry name" value="Formate dehydrogenase/DMSO reductase domain"/>
    <property type="match status" value="1"/>
</dbReference>
<dbReference type="GO" id="GO:0005886">
    <property type="term" value="C:plasma membrane"/>
    <property type="evidence" value="ECO:0007669"/>
    <property type="project" value="UniProtKB-SubCell"/>
</dbReference>
<protein>
    <recommendedName>
        <fullName evidence="9">Polysulfide reductase NrfD</fullName>
    </recommendedName>
</protein>
<feature type="transmembrane region" description="Helical" evidence="7">
    <location>
        <begin position="80"/>
        <end position="101"/>
    </location>
</feature>
<evidence type="ECO:0000256" key="5">
    <source>
        <dbReference type="ARBA" id="ARBA00022989"/>
    </source>
</evidence>
<evidence type="ECO:0000256" key="7">
    <source>
        <dbReference type="SAM" id="Phobius"/>
    </source>
</evidence>
<keyword evidence="3" id="KW-1003">Cell membrane</keyword>